<comment type="caution">
    <text evidence="3">The sequence shown here is derived from an EMBL/GenBank/DDBJ whole genome shotgun (WGS) entry which is preliminary data.</text>
</comment>
<proteinExistence type="predicted"/>
<evidence type="ECO:0000313" key="4">
    <source>
        <dbReference type="Proteomes" id="UP000530564"/>
    </source>
</evidence>
<evidence type="ECO:0000313" key="3">
    <source>
        <dbReference type="EMBL" id="MBB3889472.1"/>
    </source>
</evidence>
<sequence length="114" mass="12538">MSRPVRVQLSRQKGWRMPPNTVKVDRTSKWGNSHRIGDDIIVFGGAKAVEVLRNIDAAQAVEAFRTDAARLPPTVWERLRGKNLACWCKIGSPCHADVLLELANAPAQPPGAET</sequence>
<protein>
    <recommendedName>
        <fullName evidence="2">DUF4326 domain-containing protein</fullName>
    </recommendedName>
</protein>
<feature type="domain" description="DUF4326" evidence="2">
    <location>
        <begin position="11"/>
        <end position="101"/>
    </location>
</feature>
<keyword evidence="4" id="KW-1185">Reference proteome</keyword>
<feature type="region of interest" description="Disordered" evidence="1">
    <location>
        <begin position="1"/>
        <end position="29"/>
    </location>
</feature>
<evidence type="ECO:0000256" key="1">
    <source>
        <dbReference type="SAM" id="MobiDB-lite"/>
    </source>
</evidence>
<name>A0A839ZW88_9CAUL</name>
<dbReference type="RefSeq" id="WP_183769483.1">
    <property type="nucleotide sequence ID" value="NZ_JACIDK010000001.1"/>
</dbReference>
<reference evidence="3 4" key="1">
    <citation type="submission" date="2020-08" db="EMBL/GenBank/DDBJ databases">
        <title>Genomic Encyclopedia of Type Strains, Phase IV (KMG-IV): sequencing the most valuable type-strain genomes for metagenomic binning, comparative biology and taxonomic classification.</title>
        <authorList>
            <person name="Goeker M."/>
        </authorList>
    </citation>
    <scope>NUCLEOTIDE SEQUENCE [LARGE SCALE GENOMIC DNA]</scope>
    <source>
        <strain evidence="3 4">DSM 21793</strain>
    </source>
</reference>
<accession>A0A839ZW88</accession>
<evidence type="ECO:0000259" key="2">
    <source>
        <dbReference type="Pfam" id="PF14216"/>
    </source>
</evidence>
<organism evidence="3 4">
    <name type="scientific">Phenylobacterium haematophilum</name>
    <dbReference type="NCBI Taxonomy" id="98513"/>
    <lineage>
        <taxon>Bacteria</taxon>
        <taxon>Pseudomonadati</taxon>
        <taxon>Pseudomonadota</taxon>
        <taxon>Alphaproteobacteria</taxon>
        <taxon>Caulobacterales</taxon>
        <taxon>Caulobacteraceae</taxon>
        <taxon>Phenylobacterium</taxon>
    </lineage>
</organism>
<dbReference type="InterPro" id="IPR025475">
    <property type="entry name" value="DUF4326"/>
</dbReference>
<dbReference type="EMBL" id="JACIDK010000001">
    <property type="protein sequence ID" value="MBB3889472.1"/>
    <property type="molecule type" value="Genomic_DNA"/>
</dbReference>
<dbReference type="Pfam" id="PF14216">
    <property type="entry name" value="DUF4326"/>
    <property type="match status" value="1"/>
</dbReference>
<dbReference type="AlphaFoldDB" id="A0A839ZW88"/>
<dbReference type="Proteomes" id="UP000530564">
    <property type="component" value="Unassembled WGS sequence"/>
</dbReference>
<gene>
    <name evidence="3" type="ORF">GGQ61_000169</name>
</gene>